<keyword evidence="6 7" id="KW-0472">Membrane</keyword>
<comment type="similarity">
    <text evidence="2">Belongs to the major facilitator superfamily. TCR/Tet family.</text>
</comment>
<dbReference type="InterPro" id="IPR020846">
    <property type="entry name" value="MFS_dom"/>
</dbReference>
<dbReference type="InterPro" id="IPR043129">
    <property type="entry name" value="ATPase_NBD"/>
</dbReference>
<dbReference type="Proteomes" id="UP001239213">
    <property type="component" value="Unassembled WGS sequence"/>
</dbReference>
<dbReference type="Gene3D" id="1.20.1250.20">
    <property type="entry name" value="MFS general substrate transporter like domains"/>
    <property type="match status" value="1"/>
</dbReference>
<keyword evidence="10" id="KW-1185">Reference proteome</keyword>
<feature type="transmembrane region" description="Helical" evidence="7">
    <location>
        <begin position="862"/>
        <end position="887"/>
    </location>
</feature>
<evidence type="ECO:0000256" key="2">
    <source>
        <dbReference type="ARBA" id="ARBA00007520"/>
    </source>
</evidence>
<dbReference type="InterPro" id="IPR036259">
    <property type="entry name" value="MFS_trans_sf"/>
</dbReference>
<comment type="subcellular location">
    <subcellularLocation>
        <location evidence="1">Membrane</location>
        <topology evidence="1">Multi-pass membrane protein</topology>
    </subcellularLocation>
</comment>
<feature type="transmembrane region" description="Helical" evidence="7">
    <location>
        <begin position="907"/>
        <end position="932"/>
    </location>
</feature>
<comment type="caution">
    <text evidence="9">The sequence shown here is derived from an EMBL/GenBank/DDBJ whole genome shotgun (WGS) entry which is preliminary data.</text>
</comment>
<organism evidence="9 10">
    <name type="scientific">Colletotrichum cuscutae</name>
    <dbReference type="NCBI Taxonomy" id="1209917"/>
    <lineage>
        <taxon>Eukaryota</taxon>
        <taxon>Fungi</taxon>
        <taxon>Dikarya</taxon>
        <taxon>Ascomycota</taxon>
        <taxon>Pezizomycotina</taxon>
        <taxon>Sordariomycetes</taxon>
        <taxon>Hypocreomycetidae</taxon>
        <taxon>Glomerellales</taxon>
        <taxon>Glomerellaceae</taxon>
        <taxon>Colletotrichum</taxon>
        <taxon>Colletotrichum acutatum species complex</taxon>
    </lineage>
</organism>
<dbReference type="Gene3D" id="3.30.420.40">
    <property type="match status" value="3"/>
</dbReference>
<dbReference type="GO" id="GO:0005886">
    <property type="term" value="C:plasma membrane"/>
    <property type="evidence" value="ECO:0007669"/>
    <property type="project" value="TreeGrafter"/>
</dbReference>
<evidence type="ECO:0000256" key="1">
    <source>
        <dbReference type="ARBA" id="ARBA00004141"/>
    </source>
</evidence>
<dbReference type="PANTHER" id="PTHR23501:SF12">
    <property type="entry name" value="MAJOR FACILITATOR SUPERFAMILY (MFS) PROFILE DOMAIN-CONTAINING PROTEIN-RELATED"/>
    <property type="match status" value="1"/>
</dbReference>
<proteinExistence type="inferred from homology"/>
<keyword evidence="4 7" id="KW-0812">Transmembrane</keyword>
<keyword evidence="3" id="KW-0813">Transport</keyword>
<feature type="transmembrane region" description="Helical" evidence="7">
    <location>
        <begin position="975"/>
        <end position="996"/>
    </location>
</feature>
<feature type="domain" description="Major facilitator superfamily (MFS) profile" evidence="8">
    <location>
        <begin position="660"/>
        <end position="1102"/>
    </location>
</feature>
<evidence type="ECO:0000256" key="5">
    <source>
        <dbReference type="ARBA" id="ARBA00022989"/>
    </source>
</evidence>
<dbReference type="AlphaFoldDB" id="A0AAI9Y7P4"/>
<sequence length="1102" mass="121436">MVKTRISEDDEKAIIIGIDFGTTFSGVSWAYSGQPDNIEVISCWESKINLNSDKEKVPSSILFRGKRGNSSWGYAIPRDAKQEPLKWFKLLLVDERDLPENVRDSSQIATARRLAKSANKEPVEIISGYLQNLWNHAIECIVSTVGDAMVKMCQFHIVITLPAIWPDYAKARMRRAAEEAGLLKSRPAGETSLSFISEPEAAALATMKDLSKMPTAEVTPQAWNNIPEEEVRKLLNDEWEHCIKPSFKNQDDDWQINLPPECRVPGSQRRGMKRKRNLILDQADLLKVFDPVVNQTISLVEKQIEAVMTKMEAKPKQIILVGGFGRCPYLRSRLKEEVGNNIEILQGYGAKPWTAICRGATIHGLTRRNLAPGLAVEIKSRVSRMSYGTCCTMPYDPEEHEEEDRYWCEDELAWKVDTCMEWFLERGTDVSSADPVTKSYYRLWESVPSQVDGTIYSSEAWPPPERLDHRVNELCNITWKKKINFASLPRFTNPMGKVFAMINYDVEMACSGKSVDFTVIHDGKQVAAKNVDVVFKSDGDDLNELTGFIAPRHRGVLNERKRVHCDGQHSEKLASDTPDRAQYLQKSTTVAFTTCKPSAWTPASLSIPSPARLIIVSPRSPDSSSTKSPLSGDITGTERDKDAVVIEPVRTVTRVKWYLIVVVILSSTFLFTLGNTVVADVQPQFVLQFDSNKDIAWLAVAFIMAATAVNLFYGQFYSYLKPKWLYIASVAVFEAGSALCGAGPNMNSLIVGRALCGLGGVGMYLGVMVLITAITTIQERPAYLAGIGITWAFCINLPIGGMAAPVYLFMLPSPDSQPSATILQRLAEIDWIGAPLMLGAIVCFTMDISFDSVLYEWDSGSQIALFVAAGVLFIVFGIQQAYCIGTIKERRIFPVELITSGKYYRTVVLKFPVTAAGGCAIFVPVYFVPIFFQFTRGDSAIDAAVRLLSFSLVMATVALTQGGMLSHLSGKFGLYMPWFTVGGINSVIASTLMYVVKTDTSTAWIYGYSAMLGAGVGTFTQAGFSIAQASVPAPKAAVASSLIALAQTSGINIALAISNAVLPNRAEKRLTAVLPDTVTEDQVHAAIADVRTDFVTTLLPRM</sequence>
<feature type="transmembrane region" description="Helical" evidence="7">
    <location>
        <begin position="657"/>
        <end position="675"/>
    </location>
</feature>
<gene>
    <name evidence="9" type="ORF">CCUS01_04049</name>
</gene>
<dbReference type="SUPFAM" id="SSF103473">
    <property type="entry name" value="MFS general substrate transporter"/>
    <property type="match status" value="1"/>
</dbReference>
<protein>
    <recommendedName>
        <fullName evidence="8">Major facilitator superfamily (MFS) profile domain-containing protein</fullName>
    </recommendedName>
</protein>
<dbReference type="GO" id="GO:0022857">
    <property type="term" value="F:transmembrane transporter activity"/>
    <property type="evidence" value="ECO:0007669"/>
    <property type="project" value="InterPro"/>
</dbReference>
<feature type="transmembrane region" description="Helical" evidence="7">
    <location>
        <begin position="1036"/>
        <end position="1062"/>
    </location>
</feature>
<dbReference type="InterPro" id="IPR011701">
    <property type="entry name" value="MFS"/>
</dbReference>
<feature type="transmembrane region" description="Helical" evidence="7">
    <location>
        <begin position="725"/>
        <end position="744"/>
    </location>
</feature>
<accession>A0AAI9Y7P4</accession>
<evidence type="ECO:0000259" key="8">
    <source>
        <dbReference type="PROSITE" id="PS50850"/>
    </source>
</evidence>
<evidence type="ECO:0000313" key="9">
    <source>
        <dbReference type="EMBL" id="KAK1484337.1"/>
    </source>
</evidence>
<dbReference type="SUPFAM" id="SSF53067">
    <property type="entry name" value="Actin-like ATPase domain"/>
    <property type="match status" value="2"/>
</dbReference>
<feature type="transmembrane region" description="Helical" evidence="7">
    <location>
        <begin position="831"/>
        <end position="850"/>
    </location>
</feature>
<evidence type="ECO:0000256" key="4">
    <source>
        <dbReference type="ARBA" id="ARBA00022692"/>
    </source>
</evidence>
<name>A0AAI9Y7P4_9PEZI</name>
<feature type="transmembrane region" description="Helical" evidence="7">
    <location>
        <begin position="1003"/>
        <end position="1024"/>
    </location>
</feature>
<evidence type="ECO:0000256" key="7">
    <source>
        <dbReference type="SAM" id="Phobius"/>
    </source>
</evidence>
<dbReference type="Pfam" id="PF07690">
    <property type="entry name" value="MFS_1"/>
    <property type="match status" value="1"/>
</dbReference>
<dbReference type="PANTHER" id="PTHR23501">
    <property type="entry name" value="MAJOR FACILITATOR SUPERFAMILY"/>
    <property type="match status" value="1"/>
</dbReference>
<keyword evidence="5 7" id="KW-1133">Transmembrane helix</keyword>
<reference evidence="9" key="1">
    <citation type="submission" date="2016-11" db="EMBL/GenBank/DDBJ databases">
        <title>The genome sequence of Colletotrichum cuscutae.</title>
        <authorList>
            <person name="Baroncelli R."/>
        </authorList>
    </citation>
    <scope>NUCLEOTIDE SEQUENCE</scope>
    <source>
        <strain evidence="9">IMI 304802</strain>
    </source>
</reference>
<evidence type="ECO:0000256" key="6">
    <source>
        <dbReference type="ARBA" id="ARBA00023136"/>
    </source>
</evidence>
<dbReference type="Gene3D" id="3.90.640.10">
    <property type="entry name" value="Actin, Chain A, domain 4"/>
    <property type="match status" value="1"/>
</dbReference>
<evidence type="ECO:0000313" key="10">
    <source>
        <dbReference type="Proteomes" id="UP001239213"/>
    </source>
</evidence>
<dbReference type="PROSITE" id="PS50850">
    <property type="entry name" value="MFS"/>
    <property type="match status" value="1"/>
</dbReference>
<feature type="transmembrane region" description="Helical" evidence="7">
    <location>
        <begin position="750"/>
        <end position="771"/>
    </location>
</feature>
<feature type="transmembrane region" description="Helical" evidence="7">
    <location>
        <begin position="695"/>
        <end position="713"/>
    </location>
</feature>
<evidence type="ECO:0000256" key="3">
    <source>
        <dbReference type="ARBA" id="ARBA00022448"/>
    </source>
</evidence>
<dbReference type="EMBL" id="MPDP01000079">
    <property type="protein sequence ID" value="KAK1484337.1"/>
    <property type="molecule type" value="Genomic_DNA"/>
</dbReference>
<feature type="transmembrane region" description="Helical" evidence="7">
    <location>
        <begin position="783"/>
        <end position="811"/>
    </location>
</feature>